<feature type="compositionally biased region" description="Basic and acidic residues" evidence="1">
    <location>
        <begin position="1024"/>
        <end position="1035"/>
    </location>
</feature>
<feature type="region of interest" description="Disordered" evidence="1">
    <location>
        <begin position="536"/>
        <end position="598"/>
    </location>
</feature>
<feature type="region of interest" description="Disordered" evidence="1">
    <location>
        <begin position="378"/>
        <end position="413"/>
    </location>
</feature>
<feature type="compositionally biased region" description="Polar residues" evidence="1">
    <location>
        <begin position="1122"/>
        <end position="1132"/>
    </location>
</feature>
<name>A0A0K6S7C5_9ALVE</name>
<feature type="region of interest" description="Disordered" evidence="1">
    <location>
        <begin position="717"/>
        <end position="746"/>
    </location>
</feature>
<feature type="region of interest" description="Disordered" evidence="1">
    <location>
        <begin position="1118"/>
        <end position="1152"/>
    </location>
</feature>
<feature type="region of interest" description="Disordered" evidence="1">
    <location>
        <begin position="763"/>
        <end position="884"/>
    </location>
</feature>
<feature type="compositionally biased region" description="Low complexity" evidence="1">
    <location>
        <begin position="1081"/>
        <end position="1094"/>
    </location>
</feature>
<evidence type="ECO:0000256" key="1">
    <source>
        <dbReference type="SAM" id="MobiDB-lite"/>
    </source>
</evidence>
<proteinExistence type="predicted"/>
<feature type="region of interest" description="Disordered" evidence="1">
    <location>
        <begin position="1024"/>
        <end position="1094"/>
    </location>
</feature>
<feature type="compositionally biased region" description="Low complexity" evidence="1">
    <location>
        <begin position="685"/>
        <end position="702"/>
    </location>
</feature>
<feature type="compositionally biased region" description="Gly residues" evidence="1">
    <location>
        <begin position="1224"/>
        <end position="1239"/>
    </location>
</feature>
<feature type="compositionally biased region" description="Basic and acidic residues" evidence="1">
    <location>
        <begin position="1053"/>
        <end position="1062"/>
    </location>
</feature>
<gene>
    <name evidence="2" type="ORF">Cvel_20104.t1.CR1</name>
</gene>
<dbReference type="VEuPathDB" id="CryptoDB:Cvel_20104"/>
<feature type="compositionally biased region" description="Low complexity" evidence="1">
    <location>
        <begin position="865"/>
        <end position="883"/>
    </location>
</feature>
<feature type="region of interest" description="Disordered" evidence="1">
    <location>
        <begin position="183"/>
        <end position="221"/>
    </location>
</feature>
<feature type="compositionally biased region" description="Basic and acidic residues" evidence="1">
    <location>
        <begin position="670"/>
        <end position="684"/>
    </location>
</feature>
<organism evidence="2">
    <name type="scientific">Chromera velia CCMP2878</name>
    <dbReference type="NCBI Taxonomy" id="1169474"/>
    <lineage>
        <taxon>Eukaryota</taxon>
        <taxon>Sar</taxon>
        <taxon>Alveolata</taxon>
        <taxon>Colpodellida</taxon>
        <taxon>Chromeraceae</taxon>
        <taxon>Chromera</taxon>
    </lineage>
</organism>
<reference evidence="2" key="1">
    <citation type="submission" date="2014-11" db="EMBL/GenBank/DDBJ databases">
        <title>Molecular phylogeny of cliff fern family Woodsiaceae with morphological implications.</title>
        <authorList>
            <person name="Shao Y.-Z."/>
            <person name="Wei R."/>
            <person name="Zhang X.-C."/>
        </authorList>
    </citation>
    <scope>NUCLEOTIDE SEQUENCE</scope>
</reference>
<sequence>MQNLGTPGLSVTEGQTLSTLAETELTNLASGFLSAVSAGLPSLSCPSGSLSWDSSERCWTVRRQRQDRTEETDWTGLRGTEEWGSSEEGGHLGQTETQGNGWIERRRGEGEVRFFPVSLSSLVSSLDAAVRLYQSPVSPSASGFVEGGHQGGEATLSVPTAALHGSCGDTASHAVFSSSAPTAATVSPVSPHMPSDRASASSSPIVGDGPPSDGSLLHHQSPGVIEEPMGVTMESRADVPMASEEENHSAAASCTALVPLPVAQSAEDETRGLTAGTSSAVRSTLSHLALAKVPVEQLKFLKGQQQQKENPQTPTITYPYHQQQQLALEDVQMVTPAEPPLPSFPPQPVRSPLAPHSCAIIPSPVPAWAHGGVPCTAPKPISESDHRSLSSSDSRLSPTGERRKRKTAFSSEAAKSVKQEVERCLSFGIMRTPPVNPEAQRLLAASLGWSPEVKVALEVSITETPGTEKITGIYWDSKQKVWRAELPLGDRVLRRRFMPVDLDDVSRAFLRAIQWKEALRVSHRLSEGERNELLKHTHVRLRPSLTPPLPPATGDDPSASASAASSAAVGRGQKRSRRQTTNTRGKQQEGGEDGGSLSCQATASLAQLQIASSPSREGTDWTALPSRLPSSSMEIASTALALRAPQGEETEGERHERRQQKRQRRAARVLRGEHPSDTDTDRSFNHSSVSSTSSSISSWASSPPRYQVQRASLGLHGGMETLGNAGASSQSQGTKPTGDGLWAFPLPRSPASSDWLTISFHRSAANSGSPGKHSPPRSPCSSEGRTSSVTPSQSPSVTSGGRRSGGKPPKSPPSDGSKVKRTPGRKRSSGSGRKGIGQQSTADRERERGSRTTTALPSLIPPLPCLSTSASSSSTGSSASASSPQQLFPLVPIPAQALIPRSPGFTPFTTVPQASGQVPPFTHFPSPQQPQNPNPFLAPTTQQRPVAPAPLSTWLPSTPQVHSTSLTAFSPYPSQQSHLSLQAAAASQTGATRYAFMPHQGPPPQFIQQGGHGHAGDALMGVHGGDRHRDTRSDDADIGCSSSVGAVSDHEEDSVHEGDAESHAAQQRAPPLHPSFHPHSQMQQQQMQQQPMQAAAAWGLPLPARASPHSSAVRAAGHVRTATRSTDAQSMLSIPRSHSSHASSGGGEGDVGTVRHVHAHAHHGGMNGQVGHQHGGFAVGVAPRRHDQTPMCAPLPDPDHEEFCQEGGGGTPLAEMDEEEDGEGSGGGSGGSFGGGSGGFFLPQGSAGF</sequence>
<dbReference type="AlphaFoldDB" id="A0A0K6S7C5"/>
<dbReference type="EMBL" id="CDMZ01000861">
    <property type="protein sequence ID" value="CUC09439.1"/>
    <property type="molecule type" value="Genomic_DNA"/>
</dbReference>
<feature type="region of interest" description="Disordered" evidence="1">
    <location>
        <begin position="610"/>
        <end position="629"/>
    </location>
</feature>
<feature type="region of interest" description="Disordered" evidence="1">
    <location>
        <begin position="642"/>
        <end position="704"/>
    </location>
</feature>
<feature type="compositionally biased region" description="Low complexity" evidence="1">
    <location>
        <begin position="558"/>
        <end position="568"/>
    </location>
</feature>
<feature type="compositionally biased region" description="Basic residues" evidence="1">
    <location>
        <begin position="657"/>
        <end position="668"/>
    </location>
</feature>
<feature type="compositionally biased region" description="Low complexity" evidence="1">
    <location>
        <begin position="786"/>
        <end position="801"/>
    </location>
</feature>
<feature type="compositionally biased region" description="Polar residues" evidence="1">
    <location>
        <begin position="726"/>
        <end position="735"/>
    </location>
</feature>
<accession>A0A0K6S7C5</accession>
<feature type="region of interest" description="Disordered" evidence="1">
    <location>
        <begin position="1192"/>
        <end position="1249"/>
    </location>
</feature>
<feature type="region of interest" description="Disordered" evidence="1">
    <location>
        <begin position="79"/>
        <end position="98"/>
    </location>
</feature>
<feature type="compositionally biased region" description="Basic residues" evidence="1">
    <location>
        <begin position="819"/>
        <end position="828"/>
    </location>
</feature>
<protein>
    <submittedName>
        <fullName evidence="2">Uncharacterized protein</fullName>
    </submittedName>
</protein>
<evidence type="ECO:0000313" key="2">
    <source>
        <dbReference type="EMBL" id="CUC09439.1"/>
    </source>
</evidence>